<evidence type="ECO:0000313" key="4">
    <source>
        <dbReference type="Proteomes" id="UP000230066"/>
    </source>
</evidence>
<dbReference type="PROSITE" id="PS50181">
    <property type="entry name" value="FBOX"/>
    <property type="match status" value="1"/>
</dbReference>
<dbReference type="InterPro" id="IPR036047">
    <property type="entry name" value="F-box-like_dom_sf"/>
</dbReference>
<sequence>MISSYQPDSPFADQFAESNRDIIRLKVVYSRDPTVHLVFTIFSTGNLINLACGVLESNIRCQMLLPIRDFVVPFTLTAKDTAIVPQHVFRNLQTLTIRIKDELLEPVLVAIHAQLGLPERLLLCTLPSEILTRILILLPLSALGKLMLASSNMRRQIVNCSPVWRIHLSRLNAKNQSMLDAALTRQRQQQQRQQQQQAPSPSAPAATSAGAIDPSCDIATDTVPHTIPDSLSLASEEHSLSDVEPDNGVTCLYYERFVARYRSLLTQRRCRGLSPSFV</sequence>
<dbReference type="EMBL" id="JXXN02000415">
    <property type="protein sequence ID" value="THD27466.1"/>
    <property type="molecule type" value="Genomic_DNA"/>
</dbReference>
<dbReference type="SUPFAM" id="SSF81383">
    <property type="entry name" value="F-box domain"/>
    <property type="match status" value="1"/>
</dbReference>
<organism evidence="3 4">
    <name type="scientific">Fasciola hepatica</name>
    <name type="common">Liver fluke</name>
    <dbReference type="NCBI Taxonomy" id="6192"/>
    <lineage>
        <taxon>Eukaryota</taxon>
        <taxon>Metazoa</taxon>
        <taxon>Spiralia</taxon>
        <taxon>Lophotrochozoa</taxon>
        <taxon>Platyhelminthes</taxon>
        <taxon>Trematoda</taxon>
        <taxon>Digenea</taxon>
        <taxon>Plagiorchiida</taxon>
        <taxon>Echinostomata</taxon>
        <taxon>Echinostomatoidea</taxon>
        <taxon>Fasciolidae</taxon>
        <taxon>Fasciola</taxon>
    </lineage>
</organism>
<dbReference type="Gene3D" id="3.40.1000.30">
    <property type="match status" value="1"/>
</dbReference>
<feature type="compositionally biased region" description="Low complexity" evidence="1">
    <location>
        <begin position="185"/>
        <end position="211"/>
    </location>
</feature>
<dbReference type="Proteomes" id="UP000230066">
    <property type="component" value="Unassembled WGS sequence"/>
</dbReference>
<dbReference type="AlphaFoldDB" id="A0A4E0RHZ5"/>
<evidence type="ECO:0000256" key="1">
    <source>
        <dbReference type="SAM" id="MobiDB-lite"/>
    </source>
</evidence>
<proteinExistence type="predicted"/>
<comment type="caution">
    <text evidence="3">The sequence shown here is derived from an EMBL/GenBank/DDBJ whole genome shotgun (WGS) entry which is preliminary data.</text>
</comment>
<dbReference type="InterPro" id="IPR001810">
    <property type="entry name" value="F-box_dom"/>
</dbReference>
<reference evidence="3" key="1">
    <citation type="submission" date="2019-03" db="EMBL/GenBank/DDBJ databases">
        <title>Improved annotation for the trematode Fasciola hepatica.</title>
        <authorList>
            <person name="Choi Y.-J."/>
            <person name="Martin J."/>
            <person name="Mitreva M."/>
        </authorList>
    </citation>
    <scope>NUCLEOTIDE SEQUENCE [LARGE SCALE GENOMIC DNA]</scope>
</reference>
<keyword evidence="4" id="KW-1185">Reference proteome</keyword>
<name>A0A4E0RHZ5_FASHE</name>
<feature type="region of interest" description="Disordered" evidence="1">
    <location>
        <begin position="182"/>
        <end position="211"/>
    </location>
</feature>
<evidence type="ECO:0000313" key="3">
    <source>
        <dbReference type="EMBL" id="THD27466.1"/>
    </source>
</evidence>
<gene>
    <name evidence="3" type="ORF">D915_001790</name>
</gene>
<accession>A0A4E0RHZ5</accession>
<protein>
    <recommendedName>
        <fullName evidence="2">F-box domain-containing protein</fullName>
    </recommendedName>
</protein>
<feature type="domain" description="F-box" evidence="2">
    <location>
        <begin position="120"/>
        <end position="167"/>
    </location>
</feature>
<evidence type="ECO:0000259" key="2">
    <source>
        <dbReference type="PROSITE" id="PS50181"/>
    </source>
</evidence>